<dbReference type="PANTHER" id="PTHR31973:SF197">
    <property type="entry name" value="SWIM-TYPE DOMAIN-CONTAINING PROTEIN"/>
    <property type="match status" value="1"/>
</dbReference>
<accession>A0AAF0PSI3</accession>
<dbReference type="Pfam" id="PF10551">
    <property type="entry name" value="MULE"/>
    <property type="match status" value="1"/>
</dbReference>
<dbReference type="Proteomes" id="UP001234989">
    <property type="component" value="Chromosome 1"/>
</dbReference>
<feature type="compositionally biased region" description="Acidic residues" evidence="1">
    <location>
        <begin position="69"/>
        <end position="99"/>
    </location>
</feature>
<reference evidence="3" key="1">
    <citation type="submission" date="2023-08" db="EMBL/GenBank/DDBJ databases">
        <title>A de novo genome assembly of Solanum verrucosum Schlechtendal, a Mexican diploid species geographically isolated from the other diploid A-genome species in potato relatives.</title>
        <authorList>
            <person name="Hosaka K."/>
        </authorList>
    </citation>
    <scope>NUCLEOTIDE SEQUENCE</scope>
    <source>
        <tissue evidence="3">Young leaves</tissue>
    </source>
</reference>
<keyword evidence="4" id="KW-1185">Reference proteome</keyword>
<dbReference type="EMBL" id="CP133612">
    <property type="protein sequence ID" value="WMV10062.1"/>
    <property type="molecule type" value="Genomic_DNA"/>
</dbReference>
<protein>
    <recommendedName>
        <fullName evidence="2">MULE transposase domain-containing protein</fullName>
    </recommendedName>
</protein>
<feature type="domain" description="MULE transposase" evidence="2">
    <location>
        <begin position="274"/>
        <end position="326"/>
    </location>
</feature>
<dbReference type="InterPro" id="IPR018289">
    <property type="entry name" value="MULE_transposase_dom"/>
</dbReference>
<evidence type="ECO:0000256" key="1">
    <source>
        <dbReference type="SAM" id="MobiDB-lite"/>
    </source>
</evidence>
<dbReference type="AlphaFoldDB" id="A0AAF0PSI3"/>
<feature type="region of interest" description="Disordered" evidence="1">
    <location>
        <begin position="114"/>
        <end position="133"/>
    </location>
</feature>
<evidence type="ECO:0000313" key="3">
    <source>
        <dbReference type="EMBL" id="WMV10062.1"/>
    </source>
</evidence>
<name>A0AAF0PSI3_SOLVR</name>
<sequence length="388" mass="44181">MKKKRKRTGSLFLIFTGVEDVAGLGRVGGPTTSTVLGTFYAEKYIQELGDSSRASHPEDGINGTLNEGAGDDNEEENSYSLDFEEEVLDGVLDEDDSEVDEELRAFRENLRQEKRNEAAKSKKRIKKSSKNQEVELGEADIDKGFENIFKNKEAKYIGRLRGNEEFIGSLDEPSEDSDEELDVLAQSSVDLPSKRKNKKLRAKMNVINKLLGDWKFEFSKLLDYADMIKSTNLETSCWVRTDNETAPEKYLFKYFYVCFGALKNGWLEGCRKIIGLDECFLKGACEGELLVAVGKNGNQQMYPIAWAVVDQETKHSWSWFLSYLIQDLQLGDENGITIRHVKGLVFNGDREILERTVVRQWMEGPSFGTALFLFKVEFLLAFPFDRHM</sequence>
<organism evidence="3 4">
    <name type="scientific">Solanum verrucosum</name>
    <dbReference type="NCBI Taxonomy" id="315347"/>
    <lineage>
        <taxon>Eukaryota</taxon>
        <taxon>Viridiplantae</taxon>
        <taxon>Streptophyta</taxon>
        <taxon>Embryophyta</taxon>
        <taxon>Tracheophyta</taxon>
        <taxon>Spermatophyta</taxon>
        <taxon>Magnoliopsida</taxon>
        <taxon>eudicotyledons</taxon>
        <taxon>Gunneridae</taxon>
        <taxon>Pentapetalae</taxon>
        <taxon>asterids</taxon>
        <taxon>lamiids</taxon>
        <taxon>Solanales</taxon>
        <taxon>Solanaceae</taxon>
        <taxon>Solanoideae</taxon>
        <taxon>Solaneae</taxon>
        <taxon>Solanum</taxon>
    </lineage>
</organism>
<evidence type="ECO:0000259" key="2">
    <source>
        <dbReference type="Pfam" id="PF10551"/>
    </source>
</evidence>
<gene>
    <name evidence="3" type="ORF">MTR67_003447</name>
</gene>
<proteinExistence type="predicted"/>
<evidence type="ECO:0000313" key="4">
    <source>
        <dbReference type="Proteomes" id="UP001234989"/>
    </source>
</evidence>
<dbReference type="PANTHER" id="PTHR31973">
    <property type="entry name" value="POLYPROTEIN, PUTATIVE-RELATED"/>
    <property type="match status" value="1"/>
</dbReference>
<feature type="region of interest" description="Disordered" evidence="1">
    <location>
        <begin position="50"/>
        <end position="99"/>
    </location>
</feature>